<protein>
    <submittedName>
        <fullName evidence="2">CUB domain-containing protein</fullName>
    </submittedName>
</protein>
<accession>A0AC34FCJ2</accession>
<reference evidence="2" key="1">
    <citation type="submission" date="2022-11" db="UniProtKB">
        <authorList>
            <consortium name="WormBaseParasite"/>
        </authorList>
    </citation>
    <scope>IDENTIFICATION</scope>
</reference>
<dbReference type="Proteomes" id="UP000887579">
    <property type="component" value="Unplaced"/>
</dbReference>
<dbReference type="WBParaSite" id="ES5_v2.g14560.t1">
    <property type="protein sequence ID" value="ES5_v2.g14560.t1"/>
    <property type="gene ID" value="ES5_v2.g14560"/>
</dbReference>
<name>A0AC34FCJ2_9BILA</name>
<organism evidence="1 2">
    <name type="scientific">Panagrolaimus sp. ES5</name>
    <dbReference type="NCBI Taxonomy" id="591445"/>
    <lineage>
        <taxon>Eukaryota</taxon>
        <taxon>Metazoa</taxon>
        <taxon>Ecdysozoa</taxon>
        <taxon>Nematoda</taxon>
        <taxon>Chromadorea</taxon>
        <taxon>Rhabditida</taxon>
        <taxon>Tylenchina</taxon>
        <taxon>Panagrolaimomorpha</taxon>
        <taxon>Panagrolaimoidea</taxon>
        <taxon>Panagrolaimidae</taxon>
        <taxon>Panagrolaimus</taxon>
    </lineage>
</organism>
<evidence type="ECO:0000313" key="2">
    <source>
        <dbReference type="WBParaSite" id="ES5_v2.g14560.t1"/>
    </source>
</evidence>
<evidence type="ECO:0000313" key="1">
    <source>
        <dbReference type="Proteomes" id="UP000887579"/>
    </source>
</evidence>
<sequence length="412" mass="46984">MLMLLALALILSFLGNILAEKDSTQCQSVSVSYGPDVAHGTFKSPGFPLHYCNNLKSDYEIEPKSEHGVSLSIEFFDTEPLHDFVEIHQMFIYNGTMSFAKQHVLSGPMGHQPRHFMSGMGGGLKIFFTTDTTENSYSGFQMSFTRFNKEHSHHVPCPFPFYEAGNTLQTLPTLKKTYYHDTSCVIRINSTDAVKLKIRKLSTVVTLKLIETENFKSNRVHDVLENLNGFTTDKLPYEVSSRTESLLLLFTFSGVINDEPAYEIDYEHACVHAVNPELNLSDVAKGISTFTFDYKQIDLKFVSDHSVVERGFNLSLKAYKKPYYCQCPDSPKILASESYEQNHTFAEQCKYMDCIWKIYPPSLENIFRIVMKVNYRLHAESEFIEISNGENLERNNQKLRLESDAIPDDGDI</sequence>
<proteinExistence type="predicted"/>